<name>A0A7J0EUM8_9ERIC</name>
<organism evidence="3 4">
    <name type="scientific">Actinidia rufa</name>
    <dbReference type="NCBI Taxonomy" id="165716"/>
    <lineage>
        <taxon>Eukaryota</taxon>
        <taxon>Viridiplantae</taxon>
        <taxon>Streptophyta</taxon>
        <taxon>Embryophyta</taxon>
        <taxon>Tracheophyta</taxon>
        <taxon>Spermatophyta</taxon>
        <taxon>Magnoliopsida</taxon>
        <taxon>eudicotyledons</taxon>
        <taxon>Gunneridae</taxon>
        <taxon>Pentapetalae</taxon>
        <taxon>asterids</taxon>
        <taxon>Ericales</taxon>
        <taxon>Actinidiaceae</taxon>
        <taxon>Actinidia</taxon>
    </lineage>
</organism>
<dbReference type="InterPro" id="IPR002885">
    <property type="entry name" value="PPR_rpt"/>
</dbReference>
<dbReference type="GO" id="GO:0003723">
    <property type="term" value="F:RNA binding"/>
    <property type="evidence" value="ECO:0007669"/>
    <property type="project" value="InterPro"/>
</dbReference>
<dbReference type="Pfam" id="PF13041">
    <property type="entry name" value="PPR_2"/>
    <property type="match status" value="1"/>
</dbReference>
<dbReference type="NCBIfam" id="TIGR00756">
    <property type="entry name" value="PPR"/>
    <property type="match status" value="2"/>
</dbReference>
<comment type="caution">
    <text evidence="3">The sequence shown here is derived from an EMBL/GenBank/DDBJ whole genome shotgun (WGS) entry which is preliminary data.</text>
</comment>
<evidence type="ECO:0000256" key="1">
    <source>
        <dbReference type="ARBA" id="ARBA00022737"/>
    </source>
</evidence>
<dbReference type="OrthoDB" id="185373at2759"/>
<keyword evidence="1" id="KW-0677">Repeat</keyword>
<reference evidence="3 4" key="1">
    <citation type="submission" date="2019-07" db="EMBL/GenBank/DDBJ databases">
        <title>De Novo Assembly of kiwifruit Actinidia rufa.</title>
        <authorList>
            <person name="Sugita-Konishi S."/>
            <person name="Sato K."/>
            <person name="Mori E."/>
            <person name="Abe Y."/>
            <person name="Kisaki G."/>
            <person name="Hamano K."/>
            <person name="Suezawa K."/>
            <person name="Otani M."/>
            <person name="Fukuda T."/>
            <person name="Manabe T."/>
            <person name="Gomi K."/>
            <person name="Tabuchi M."/>
            <person name="Akimitsu K."/>
            <person name="Kataoka I."/>
        </authorList>
    </citation>
    <scope>NUCLEOTIDE SEQUENCE [LARGE SCALE GENOMIC DNA]</scope>
    <source>
        <strain evidence="4">cv. Fuchu</strain>
    </source>
</reference>
<gene>
    <name evidence="3" type="ORF">Acr_07g0003910</name>
</gene>
<dbReference type="Pfam" id="PF01535">
    <property type="entry name" value="PPR"/>
    <property type="match status" value="1"/>
</dbReference>
<protein>
    <recommendedName>
        <fullName evidence="5">Tetratricopeptide repeat (TPR)-like superfamily protein</fullName>
    </recommendedName>
</protein>
<dbReference type="InterPro" id="IPR046960">
    <property type="entry name" value="PPR_At4g14850-like_plant"/>
</dbReference>
<feature type="repeat" description="PPR" evidence="2">
    <location>
        <begin position="77"/>
        <end position="111"/>
    </location>
</feature>
<evidence type="ECO:0000256" key="2">
    <source>
        <dbReference type="PROSITE-ProRule" id="PRU00708"/>
    </source>
</evidence>
<dbReference type="PANTHER" id="PTHR47926">
    <property type="entry name" value="PENTATRICOPEPTIDE REPEAT-CONTAINING PROTEIN"/>
    <property type="match status" value="1"/>
</dbReference>
<evidence type="ECO:0008006" key="5">
    <source>
        <dbReference type="Google" id="ProtNLM"/>
    </source>
</evidence>
<dbReference type="Gene3D" id="1.25.40.10">
    <property type="entry name" value="Tetratricopeptide repeat domain"/>
    <property type="match status" value="1"/>
</dbReference>
<dbReference type="Pfam" id="PF20430">
    <property type="entry name" value="Eplus_motif"/>
    <property type="match status" value="1"/>
</dbReference>
<dbReference type="AlphaFoldDB" id="A0A7J0EUM8"/>
<dbReference type="GO" id="GO:0009451">
    <property type="term" value="P:RNA modification"/>
    <property type="evidence" value="ECO:0007669"/>
    <property type="project" value="InterPro"/>
</dbReference>
<dbReference type="Proteomes" id="UP000585474">
    <property type="component" value="Unassembled WGS sequence"/>
</dbReference>
<dbReference type="InterPro" id="IPR011990">
    <property type="entry name" value="TPR-like_helical_dom_sf"/>
</dbReference>
<evidence type="ECO:0000313" key="3">
    <source>
        <dbReference type="EMBL" id="GFY90194.1"/>
    </source>
</evidence>
<dbReference type="PROSITE" id="PS51375">
    <property type="entry name" value="PPR"/>
    <property type="match status" value="1"/>
</dbReference>
<evidence type="ECO:0000313" key="4">
    <source>
        <dbReference type="Proteomes" id="UP000585474"/>
    </source>
</evidence>
<dbReference type="PANTHER" id="PTHR47926:SF540">
    <property type="entry name" value="PENTATRICOPEPTIDE REPEAT-CONTAINING PROTEIN"/>
    <property type="match status" value="1"/>
</dbReference>
<sequence length="195" mass="21673">MEREKGVSPNEVTIASVLPACANLGALEVGQRIEDYARRKGYFINMFVCNGILEMYSRCGRIDMAKRVFDEIGCKRNVCSWNSIIMGLAVHGKCNEALKLFQEMLSEGAAPDDVTFVGGQWDGVAKLWKLMKGGRITKAAGYSFIEEGGKIHKFIVEDRTHPQSFEIYALLDEVSTRVKHIGNATDLDSIIDESC</sequence>
<proteinExistence type="predicted"/>
<keyword evidence="4" id="KW-1185">Reference proteome</keyword>
<dbReference type="InterPro" id="IPR046849">
    <property type="entry name" value="E2_motif"/>
</dbReference>
<accession>A0A7J0EUM8</accession>
<dbReference type="EMBL" id="BJWL01000007">
    <property type="protein sequence ID" value="GFY90194.1"/>
    <property type="molecule type" value="Genomic_DNA"/>
</dbReference>
<dbReference type="FunFam" id="1.25.40.10:FF:000422">
    <property type="entry name" value="Pentatricopeptide repeat-containing protein"/>
    <property type="match status" value="1"/>
</dbReference>